<keyword evidence="5 8" id="KW-1133">Transmembrane helix</keyword>
<dbReference type="EMBL" id="JRUQ01000041">
    <property type="protein sequence ID" value="KGT92255.1"/>
    <property type="molecule type" value="Genomic_DNA"/>
</dbReference>
<feature type="domain" description="EamA" evidence="9">
    <location>
        <begin position="12"/>
        <end position="145"/>
    </location>
</feature>
<keyword evidence="11" id="KW-1185">Reference proteome</keyword>
<evidence type="ECO:0000256" key="3">
    <source>
        <dbReference type="ARBA" id="ARBA00022475"/>
    </source>
</evidence>
<evidence type="ECO:0000256" key="6">
    <source>
        <dbReference type="ARBA" id="ARBA00023136"/>
    </source>
</evidence>
<feature type="transmembrane region" description="Helical" evidence="8">
    <location>
        <begin position="294"/>
        <end position="313"/>
    </location>
</feature>
<dbReference type="PANTHER" id="PTHR32322:SF18">
    <property type="entry name" value="S-ADENOSYLMETHIONINE_S-ADENOSYLHOMOCYSTEINE TRANSPORTER"/>
    <property type="match status" value="1"/>
</dbReference>
<gene>
    <name evidence="10" type="ORF">NG99_14720</name>
</gene>
<feature type="transmembrane region" description="Helical" evidence="8">
    <location>
        <begin position="39"/>
        <end position="58"/>
    </location>
</feature>
<feature type="transmembrane region" description="Helical" evidence="8">
    <location>
        <begin position="162"/>
        <end position="181"/>
    </location>
</feature>
<comment type="caution">
    <text evidence="10">The sequence shown here is derived from an EMBL/GenBank/DDBJ whole genome shotgun (WGS) entry which is preliminary data.</text>
</comment>
<dbReference type="RefSeq" id="WP_034894319.1">
    <property type="nucleotide sequence ID" value="NZ_JRUQ01000041.1"/>
</dbReference>
<dbReference type="GO" id="GO:0005886">
    <property type="term" value="C:plasma membrane"/>
    <property type="evidence" value="ECO:0007669"/>
    <property type="project" value="UniProtKB-SubCell"/>
</dbReference>
<evidence type="ECO:0000313" key="11">
    <source>
        <dbReference type="Proteomes" id="UP000030351"/>
    </source>
</evidence>
<dbReference type="InterPro" id="IPR000620">
    <property type="entry name" value="EamA_dom"/>
</dbReference>
<dbReference type="InterPro" id="IPR050638">
    <property type="entry name" value="AA-Vitamin_Transporters"/>
</dbReference>
<evidence type="ECO:0000256" key="7">
    <source>
        <dbReference type="ARBA" id="ARBA00040595"/>
    </source>
</evidence>
<comment type="subcellular location">
    <subcellularLocation>
        <location evidence="1">Cell membrane</location>
        <topology evidence="1">Multi-pass membrane protein</topology>
    </subcellularLocation>
</comment>
<feature type="transmembrane region" description="Helical" evidence="8">
    <location>
        <begin position="240"/>
        <end position="260"/>
    </location>
</feature>
<evidence type="ECO:0000256" key="8">
    <source>
        <dbReference type="SAM" id="Phobius"/>
    </source>
</evidence>
<comment type="similarity">
    <text evidence="2">Belongs to the drug/metabolite transporter (DMT) superfamily. 10 TMS drug/metabolite exporter (DME) (TC 2.A.7.3) family.</text>
</comment>
<evidence type="ECO:0000256" key="2">
    <source>
        <dbReference type="ARBA" id="ARBA00009853"/>
    </source>
</evidence>
<evidence type="ECO:0000256" key="1">
    <source>
        <dbReference type="ARBA" id="ARBA00004651"/>
    </source>
</evidence>
<feature type="transmembrane region" description="Helical" evidence="8">
    <location>
        <begin position="267"/>
        <end position="288"/>
    </location>
</feature>
<protein>
    <recommendedName>
        <fullName evidence="7">Threonine/homoserine exporter RhtA</fullName>
    </recommendedName>
</protein>
<sequence>MGSNVPVSLYAGVLFALAAGMMWGLIFVGPLLVPDYPGALQSVGRYLAFGLIALPLAWRDVKRLRQLSRSDWTEALKLALVGNLLYYTFLANAIQRTGAPVSTMIIGTLPVVISIAANVFYGRHEGRLAWRKLIPALMLVAGGLVLVNVAEWRGSLQQSDLWRYLSGIALALMAVICWTWYPLRNARWLREHPQSKATTWATAQGIATLPLAAIGYLLVGAQLHLTRPDFALPFGPRPEVFVPLMIAIGLLCSWLGAWCWNEASQRLPTVLVGPLIVFEILAGLAYTFLVRQSWPPLLTLSGILCLVAGVVVATRIKPQPVITEVVVSK</sequence>
<proteinExistence type="inferred from homology"/>
<dbReference type="eggNOG" id="COG0697">
    <property type="taxonomic scope" value="Bacteria"/>
</dbReference>
<dbReference type="STRING" id="371042.NG99_14720"/>
<dbReference type="InterPro" id="IPR037185">
    <property type="entry name" value="EmrE-like"/>
</dbReference>
<name>A0A0A3Z057_9GAMM</name>
<organism evidence="10 11">
    <name type="scientific">Erwinia typographi</name>
    <dbReference type="NCBI Taxonomy" id="371042"/>
    <lineage>
        <taxon>Bacteria</taxon>
        <taxon>Pseudomonadati</taxon>
        <taxon>Pseudomonadota</taxon>
        <taxon>Gammaproteobacteria</taxon>
        <taxon>Enterobacterales</taxon>
        <taxon>Erwiniaceae</taxon>
        <taxon>Erwinia</taxon>
    </lineage>
</organism>
<dbReference type="PANTHER" id="PTHR32322">
    <property type="entry name" value="INNER MEMBRANE TRANSPORTER"/>
    <property type="match status" value="1"/>
</dbReference>
<evidence type="ECO:0000313" key="10">
    <source>
        <dbReference type="EMBL" id="KGT92255.1"/>
    </source>
</evidence>
<keyword evidence="3" id="KW-1003">Cell membrane</keyword>
<dbReference type="AlphaFoldDB" id="A0A0A3Z057"/>
<evidence type="ECO:0000256" key="5">
    <source>
        <dbReference type="ARBA" id="ARBA00022989"/>
    </source>
</evidence>
<feature type="domain" description="EamA" evidence="9">
    <location>
        <begin position="166"/>
        <end position="313"/>
    </location>
</feature>
<accession>A0A0A3Z057</accession>
<dbReference type="Pfam" id="PF00892">
    <property type="entry name" value="EamA"/>
    <property type="match status" value="2"/>
</dbReference>
<dbReference type="SUPFAM" id="SSF103481">
    <property type="entry name" value="Multidrug resistance efflux transporter EmrE"/>
    <property type="match status" value="1"/>
</dbReference>
<dbReference type="OrthoDB" id="7216522at2"/>
<keyword evidence="4 8" id="KW-0812">Transmembrane</keyword>
<dbReference type="Proteomes" id="UP000030351">
    <property type="component" value="Unassembled WGS sequence"/>
</dbReference>
<feature type="transmembrane region" description="Helical" evidence="8">
    <location>
        <begin position="7"/>
        <end position="33"/>
    </location>
</feature>
<feature type="transmembrane region" description="Helical" evidence="8">
    <location>
        <begin position="78"/>
        <end position="95"/>
    </location>
</feature>
<feature type="transmembrane region" description="Helical" evidence="8">
    <location>
        <begin position="201"/>
        <end position="220"/>
    </location>
</feature>
<reference evidence="10 11" key="1">
    <citation type="submission" date="2014-10" db="EMBL/GenBank/DDBJ databases">
        <title>Genome sequence of Erwinia typographi M043b.</title>
        <authorList>
            <person name="Chan K.-G."/>
            <person name="Tan W.-S."/>
        </authorList>
    </citation>
    <scope>NUCLEOTIDE SEQUENCE [LARGE SCALE GENOMIC DNA]</scope>
    <source>
        <strain evidence="10 11">M043b</strain>
    </source>
</reference>
<evidence type="ECO:0000256" key="4">
    <source>
        <dbReference type="ARBA" id="ARBA00022692"/>
    </source>
</evidence>
<keyword evidence="6 8" id="KW-0472">Membrane</keyword>
<feature type="transmembrane region" description="Helical" evidence="8">
    <location>
        <begin position="133"/>
        <end position="150"/>
    </location>
</feature>
<evidence type="ECO:0000259" key="9">
    <source>
        <dbReference type="Pfam" id="PF00892"/>
    </source>
</evidence>
<feature type="transmembrane region" description="Helical" evidence="8">
    <location>
        <begin position="101"/>
        <end position="121"/>
    </location>
</feature>